<protein>
    <submittedName>
        <fullName evidence="2">Uncharacterized protein</fullName>
    </submittedName>
</protein>
<gene>
    <name evidence="2" type="ORF">DS843_29845</name>
</gene>
<evidence type="ECO:0000313" key="2">
    <source>
        <dbReference type="EMBL" id="KAA0675834.1"/>
    </source>
</evidence>
<dbReference type="AlphaFoldDB" id="A0A9W7KN34"/>
<dbReference type="EMBL" id="QOKW01000050">
    <property type="protein sequence ID" value="KAA0675834.1"/>
    <property type="molecule type" value="Genomic_DNA"/>
</dbReference>
<evidence type="ECO:0000256" key="1">
    <source>
        <dbReference type="SAM" id="MobiDB-lite"/>
    </source>
</evidence>
<dbReference type="Proteomes" id="UP000480854">
    <property type="component" value="Unassembled WGS sequence"/>
</dbReference>
<sequence>MCAADRLPGRTDQEPADRSTTRRIRSRAAVAPPDIEGSATVRAPFAVRGDGATAEHTSLSWREPGSARVSGRARVPDATAGGAIG</sequence>
<proteinExistence type="predicted"/>
<organism evidence="2 3">
    <name type="scientific">Roseomonas genomospecies 6</name>
    <dbReference type="NCBI Taxonomy" id="214106"/>
    <lineage>
        <taxon>Bacteria</taxon>
        <taxon>Pseudomonadati</taxon>
        <taxon>Pseudomonadota</taxon>
        <taxon>Alphaproteobacteria</taxon>
        <taxon>Acetobacterales</taxon>
        <taxon>Roseomonadaceae</taxon>
        <taxon>Roseomonas</taxon>
    </lineage>
</organism>
<accession>A0A9W7KN34</accession>
<feature type="region of interest" description="Disordered" evidence="1">
    <location>
        <begin position="1"/>
        <end position="85"/>
    </location>
</feature>
<feature type="compositionally biased region" description="Basic and acidic residues" evidence="1">
    <location>
        <begin position="7"/>
        <end position="20"/>
    </location>
</feature>
<reference evidence="2 3" key="1">
    <citation type="submission" date="2018-07" db="EMBL/GenBank/DDBJ databases">
        <title>Genome sequence of Azospirillum sp. ATCC 49961.</title>
        <authorList>
            <person name="Sant'Anna F.H."/>
            <person name="Baldani J.I."/>
            <person name="Zilli J.E."/>
            <person name="Reis V.M."/>
            <person name="Hartmann A."/>
            <person name="Cruz L."/>
            <person name="de Souza E.M."/>
            <person name="de Oliveira Pedrosa F."/>
            <person name="Passaglia L.M.P."/>
        </authorList>
    </citation>
    <scope>NUCLEOTIDE SEQUENCE [LARGE SCALE GENOMIC DNA]</scope>
    <source>
        <strain evidence="2 3">ATCC 49961</strain>
    </source>
</reference>
<dbReference type="RefSeq" id="WP_149472464.1">
    <property type="nucleotide sequence ID" value="NZ_QOKW01000050.1"/>
</dbReference>
<comment type="caution">
    <text evidence="2">The sequence shown here is derived from an EMBL/GenBank/DDBJ whole genome shotgun (WGS) entry which is preliminary data.</text>
</comment>
<name>A0A9W7KN34_9PROT</name>
<evidence type="ECO:0000313" key="3">
    <source>
        <dbReference type="Proteomes" id="UP000480854"/>
    </source>
</evidence>
<keyword evidence="3" id="KW-1185">Reference proteome</keyword>